<dbReference type="KEGG" id="bsol:FSW04_16770"/>
<sequence length="115" mass="12439">MTSSTDAPRFAYALHPLPPSRIGLRRWRWELWHAGALVAAGWRITQEHAVRALCTAASRRGHAQLGLHPLRPERAATGAAFGAGRPVRLDCGAFECLLVPRLPGAAGWTPAMAAR</sequence>
<dbReference type="EMBL" id="CP042430">
    <property type="protein sequence ID" value="QEC49064.1"/>
    <property type="molecule type" value="Genomic_DNA"/>
</dbReference>
<reference evidence="1 2" key="1">
    <citation type="journal article" date="2018" name="J. Microbiol.">
        <title>Baekduia soli gen. nov., sp. nov., a novel bacterium isolated from the soil of Baekdu Mountain and proposal of a novel family name, Baekduiaceae fam. nov.</title>
        <authorList>
            <person name="An D.S."/>
            <person name="Siddiqi M.Z."/>
            <person name="Kim K.H."/>
            <person name="Yu H.S."/>
            <person name="Im W.T."/>
        </authorList>
    </citation>
    <scope>NUCLEOTIDE SEQUENCE [LARGE SCALE GENOMIC DNA]</scope>
    <source>
        <strain evidence="1 2">BR7-21</strain>
    </source>
</reference>
<dbReference type="RefSeq" id="WP_146921298.1">
    <property type="nucleotide sequence ID" value="NZ_CP042430.1"/>
</dbReference>
<protein>
    <submittedName>
        <fullName evidence="1">Uncharacterized protein</fullName>
    </submittedName>
</protein>
<dbReference type="Proteomes" id="UP000321805">
    <property type="component" value="Chromosome"/>
</dbReference>
<keyword evidence="2" id="KW-1185">Reference proteome</keyword>
<dbReference type="OrthoDB" id="5243617at2"/>
<dbReference type="AlphaFoldDB" id="A0A5B8U7K3"/>
<accession>A0A5B8U7K3</accession>
<organism evidence="1 2">
    <name type="scientific">Baekduia soli</name>
    <dbReference type="NCBI Taxonomy" id="496014"/>
    <lineage>
        <taxon>Bacteria</taxon>
        <taxon>Bacillati</taxon>
        <taxon>Actinomycetota</taxon>
        <taxon>Thermoleophilia</taxon>
        <taxon>Solirubrobacterales</taxon>
        <taxon>Baekduiaceae</taxon>
        <taxon>Baekduia</taxon>
    </lineage>
</organism>
<proteinExistence type="predicted"/>
<name>A0A5B8U7K3_9ACTN</name>
<evidence type="ECO:0000313" key="1">
    <source>
        <dbReference type="EMBL" id="QEC49064.1"/>
    </source>
</evidence>
<gene>
    <name evidence="1" type="ORF">FSW04_16770</name>
</gene>
<evidence type="ECO:0000313" key="2">
    <source>
        <dbReference type="Proteomes" id="UP000321805"/>
    </source>
</evidence>